<dbReference type="InParanoid" id="A0A316YFR7"/>
<sequence>MGLIKTGVKGGMGLYAVKMLTDSMNNNQQANQAAQPYPAYAAARQVPPHALCSCPFCPQNAAQAEMYQQQPQYHRARPESSNSEMHNRADDLPVYQGDTSKSSNLKQRW</sequence>
<evidence type="ECO:0000256" key="1">
    <source>
        <dbReference type="SAM" id="MobiDB-lite"/>
    </source>
</evidence>
<dbReference type="EMBL" id="KZ819639">
    <property type="protein sequence ID" value="PWN87971.1"/>
    <property type="molecule type" value="Genomic_DNA"/>
</dbReference>
<name>A0A316YFR7_9BASI</name>
<evidence type="ECO:0000313" key="2">
    <source>
        <dbReference type="EMBL" id="PWN87971.1"/>
    </source>
</evidence>
<dbReference type="GeneID" id="37046139"/>
<protein>
    <submittedName>
        <fullName evidence="2">Uncharacterized protein</fullName>
    </submittedName>
</protein>
<reference evidence="2 3" key="1">
    <citation type="journal article" date="2018" name="Mol. Biol. Evol.">
        <title>Broad Genomic Sampling Reveals a Smut Pathogenic Ancestry of the Fungal Clade Ustilaginomycotina.</title>
        <authorList>
            <person name="Kijpornyongpan T."/>
            <person name="Mondo S.J."/>
            <person name="Barry K."/>
            <person name="Sandor L."/>
            <person name="Lee J."/>
            <person name="Lipzen A."/>
            <person name="Pangilinan J."/>
            <person name="LaButti K."/>
            <person name="Hainaut M."/>
            <person name="Henrissat B."/>
            <person name="Grigoriev I.V."/>
            <person name="Spatafora J.W."/>
            <person name="Aime M.C."/>
        </authorList>
    </citation>
    <scope>NUCLEOTIDE SEQUENCE [LARGE SCALE GENOMIC DNA]</scope>
    <source>
        <strain evidence="2 3">MCA 4198</strain>
    </source>
</reference>
<evidence type="ECO:0000313" key="3">
    <source>
        <dbReference type="Proteomes" id="UP000245768"/>
    </source>
</evidence>
<organism evidence="2 3">
    <name type="scientific">Acaromyces ingoldii</name>
    <dbReference type="NCBI Taxonomy" id="215250"/>
    <lineage>
        <taxon>Eukaryota</taxon>
        <taxon>Fungi</taxon>
        <taxon>Dikarya</taxon>
        <taxon>Basidiomycota</taxon>
        <taxon>Ustilaginomycotina</taxon>
        <taxon>Exobasidiomycetes</taxon>
        <taxon>Exobasidiales</taxon>
        <taxon>Cryptobasidiaceae</taxon>
        <taxon>Acaromyces</taxon>
    </lineage>
</organism>
<feature type="region of interest" description="Disordered" evidence="1">
    <location>
        <begin position="67"/>
        <end position="109"/>
    </location>
</feature>
<gene>
    <name evidence="2" type="ORF">FA10DRAFT_288664</name>
</gene>
<dbReference type="Proteomes" id="UP000245768">
    <property type="component" value="Unassembled WGS sequence"/>
</dbReference>
<proteinExistence type="predicted"/>
<feature type="compositionally biased region" description="Polar residues" evidence="1">
    <location>
        <begin position="97"/>
        <end position="109"/>
    </location>
</feature>
<accession>A0A316YFR7</accession>
<dbReference type="RefSeq" id="XP_025375169.1">
    <property type="nucleotide sequence ID" value="XM_025524223.1"/>
</dbReference>
<keyword evidence="3" id="KW-1185">Reference proteome</keyword>
<dbReference type="AlphaFoldDB" id="A0A316YFR7"/>